<keyword evidence="2" id="KW-0238">DNA-binding</keyword>
<evidence type="ECO:0000256" key="2">
    <source>
        <dbReference type="ARBA" id="ARBA00023125"/>
    </source>
</evidence>
<keyword evidence="3" id="KW-0804">Transcription</keyword>
<dbReference type="PROSITE" id="PS50043">
    <property type="entry name" value="HTH_LUXR_2"/>
    <property type="match status" value="1"/>
</dbReference>
<feature type="domain" description="HTH luxR-type" evidence="5">
    <location>
        <begin position="204"/>
        <end position="269"/>
    </location>
</feature>
<accession>A0ABT1D7B4</accession>
<keyword evidence="8" id="KW-1185">Reference proteome</keyword>
<organism evidence="7 8">
    <name type="scientific">Siccirubricoccus soli</name>
    <dbReference type="NCBI Taxonomy" id="2899147"/>
    <lineage>
        <taxon>Bacteria</taxon>
        <taxon>Pseudomonadati</taxon>
        <taxon>Pseudomonadota</taxon>
        <taxon>Alphaproteobacteria</taxon>
        <taxon>Acetobacterales</taxon>
        <taxon>Roseomonadaceae</taxon>
        <taxon>Siccirubricoccus</taxon>
    </lineage>
</organism>
<gene>
    <name evidence="7" type="ORF">JYK14_16860</name>
</gene>
<dbReference type="Pfam" id="PF00196">
    <property type="entry name" value="GerE"/>
    <property type="match status" value="1"/>
</dbReference>
<evidence type="ECO:0000259" key="6">
    <source>
        <dbReference type="PROSITE" id="PS50110"/>
    </source>
</evidence>
<dbReference type="InterPro" id="IPR000792">
    <property type="entry name" value="Tscrpt_reg_LuxR_C"/>
</dbReference>
<evidence type="ECO:0000313" key="8">
    <source>
        <dbReference type="Proteomes" id="UP001523392"/>
    </source>
</evidence>
<dbReference type="SUPFAM" id="SSF52172">
    <property type="entry name" value="CheY-like"/>
    <property type="match status" value="1"/>
</dbReference>
<dbReference type="PRINTS" id="PR00038">
    <property type="entry name" value="HTHLUXR"/>
</dbReference>
<proteinExistence type="predicted"/>
<dbReference type="InterPro" id="IPR036388">
    <property type="entry name" value="WH-like_DNA-bd_sf"/>
</dbReference>
<dbReference type="EMBL" id="JAFIRR010000105">
    <property type="protein sequence ID" value="MCO6417821.1"/>
    <property type="molecule type" value="Genomic_DNA"/>
</dbReference>
<evidence type="ECO:0000256" key="3">
    <source>
        <dbReference type="ARBA" id="ARBA00023163"/>
    </source>
</evidence>
<comment type="caution">
    <text evidence="7">The sequence shown here is derived from an EMBL/GenBank/DDBJ whole genome shotgun (WGS) entry which is preliminary data.</text>
</comment>
<feature type="domain" description="Response regulatory" evidence="6">
    <location>
        <begin position="49"/>
        <end position="170"/>
    </location>
</feature>
<reference evidence="7 8" key="1">
    <citation type="submission" date="2021-12" db="EMBL/GenBank/DDBJ databases">
        <title>Siccirubricoccus leaddurans sp. nov., a high concentration Zn2+ tolerance bacterium.</title>
        <authorList>
            <person name="Cao Y."/>
        </authorList>
    </citation>
    <scope>NUCLEOTIDE SEQUENCE [LARGE SCALE GENOMIC DNA]</scope>
    <source>
        <strain evidence="7 8">KC 17139</strain>
    </source>
</reference>
<keyword evidence="1" id="KW-0805">Transcription regulation</keyword>
<dbReference type="InterPro" id="IPR011006">
    <property type="entry name" value="CheY-like_superfamily"/>
</dbReference>
<dbReference type="InterPro" id="IPR001789">
    <property type="entry name" value="Sig_transdc_resp-reg_receiver"/>
</dbReference>
<dbReference type="PANTHER" id="PTHR44688">
    <property type="entry name" value="DNA-BINDING TRANSCRIPTIONAL ACTIVATOR DEVR_DOSR"/>
    <property type="match status" value="1"/>
</dbReference>
<dbReference type="Gene3D" id="1.10.10.10">
    <property type="entry name" value="Winged helix-like DNA-binding domain superfamily/Winged helix DNA-binding domain"/>
    <property type="match status" value="1"/>
</dbReference>
<evidence type="ECO:0000313" key="7">
    <source>
        <dbReference type="EMBL" id="MCO6417821.1"/>
    </source>
</evidence>
<dbReference type="SUPFAM" id="SSF46894">
    <property type="entry name" value="C-terminal effector domain of the bipartite response regulators"/>
    <property type="match status" value="1"/>
</dbReference>
<name>A0ABT1D7B4_9PROT</name>
<comment type="caution">
    <text evidence="4">Lacks conserved residue(s) required for the propagation of feature annotation.</text>
</comment>
<sequence>MQRRILSARHPFRCCAMKTWRRTRRTGRRIFGNGGSAVQETSATGPHRIVLVLDQQALRRASIAAFLQDWALGNRVVVETGPADMTDAVVTAGKRIALCILNVGGMSVEESSPSEWLKAANASLPETPLVVVSDRESPSAIIAALRAGVRGFIGTSTEPRLALAAFTFIMNGGWYFPPSALLGPWSITASAGHSPNGRNGNESVDRRLHALTREQLAVLSHMRSGMPNRQIAALLGISEASVKVHVRQVMRKLGVSNRTAAALASSGTALATAHGAEEAGMPAAPIRLAPAAARVAMGALAAPPHGAVPRGPEP</sequence>
<dbReference type="SMART" id="SM00421">
    <property type="entry name" value="HTH_LUXR"/>
    <property type="match status" value="1"/>
</dbReference>
<protein>
    <submittedName>
        <fullName evidence="7">Response regulator transcription factor</fullName>
    </submittedName>
</protein>
<dbReference type="CDD" id="cd06170">
    <property type="entry name" value="LuxR_C_like"/>
    <property type="match status" value="1"/>
</dbReference>
<evidence type="ECO:0000259" key="5">
    <source>
        <dbReference type="PROSITE" id="PS50043"/>
    </source>
</evidence>
<dbReference type="PROSITE" id="PS50110">
    <property type="entry name" value="RESPONSE_REGULATORY"/>
    <property type="match status" value="1"/>
</dbReference>
<evidence type="ECO:0000256" key="1">
    <source>
        <dbReference type="ARBA" id="ARBA00023015"/>
    </source>
</evidence>
<evidence type="ECO:0000256" key="4">
    <source>
        <dbReference type="PROSITE-ProRule" id="PRU00169"/>
    </source>
</evidence>
<dbReference type="Gene3D" id="3.40.50.2300">
    <property type="match status" value="1"/>
</dbReference>
<dbReference type="Proteomes" id="UP001523392">
    <property type="component" value="Unassembled WGS sequence"/>
</dbReference>
<dbReference type="InterPro" id="IPR016032">
    <property type="entry name" value="Sig_transdc_resp-reg_C-effctor"/>
</dbReference>
<dbReference type="PANTHER" id="PTHR44688:SF16">
    <property type="entry name" value="DNA-BINDING TRANSCRIPTIONAL ACTIVATOR DEVR_DOSR"/>
    <property type="match status" value="1"/>
</dbReference>
<dbReference type="RefSeq" id="WP_252954455.1">
    <property type="nucleotide sequence ID" value="NZ_JAFIRR010000105.1"/>
</dbReference>